<gene>
    <name evidence="1" type="ORF">KDA82_26770</name>
</gene>
<sequence length="80" mass="8676">MMEGTSLVLYLLTAVCGVALLAVWCTTNRTRRNAGFASKRRLKKQLSAKSVLKAHEIRPSLTAAPSAAVELTKPHQAADR</sequence>
<evidence type="ECO:0000313" key="1">
    <source>
        <dbReference type="EMBL" id="MBR7676547.1"/>
    </source>
</evidence>
<dbReference type="Proteomes" id="UP000675554">
    <property type="component" value="Unassembled WGS sequence"/>
</dbReference>
<name>A0A8T4J2X7_9ACTN</name>
<evidence type="ECO:0000313" key="2">
    <source>
        <dbReference type="Proteomes" id="UP000675554"/>
    </source>
</evidence>
<accession>A0A8T4J2X7</accession>
<proteinExistence type="predicted"/>
<dbReference type="EMBL" id="JAGSMN010000681">
    <property type="protein sequence ID" value="MBR7676547.1"/>
    <property type="molecule type" value="Genomic_DNA"/>
</dbReference>
<comment type="caution">
    <text evidence="1">The sequence shown here is derived from an EMBL/GenBank/DDBJ whole genome shotgun (WGS) entry which is preliminary data.</text>
</comment>
<protein>
    <submittedName>
        <fullName evidence="1">Uncharacterized protein</fullName>
    </submittedName>
</protein>
<reference evidence="1" key="1">
    <citation type="submission" date="2021-04" db="EMBL/GenBank/DDBJ databases">
        <title>Sequencing of actinobacteria type strains.</title>
        <authorList>
            <person name="Nguyen G.-S."/>
            <person name="Wentzel A."/>
        </authorList>
    </citation>
    <scope>NUCLEOTIDE SEQUENCE</scope>
    <source>
        <strain evidence="1">DSM 42095</strain>
    </source>
</reference>
<dbReference type="AlphaFoldDB" id="A0A8T4J2X7"/>
<organism evidence="1 2">
    <name type="scientific">Streptomyces daliensis</name>
    <dbReference type="NCBI Taxonomy" id="299421"/>
    <lineage>
        <taxon>Bacteria</taxon>
        <taxon>Bacillati</taxon>
        <taxon>Actinomycetota</taxon>
        <taxon>Actinomycetes</taxon>
        <taxon>Kitasatosporales</taxon>
        <taxon>Streptomycetaceae</taxon>
        <taxon>Streptomyces</taxon>
    </lineage>
</organism>
<keyword evidence="2" id="KW-1185">Reference proteome</keyword>